<dbReference type="PANTHER" id="PTHR39075">
    <property type="entry name" value="FI19908P1"/>
    <property type="match status" value="1"/>
</dbReference>
<organism evidence="1 2">
    <name type="scientific">Heterodera trifolii</name>
    <dbReference type="NCBI Taxonomy" id="157864"/>
    <lineage>
        <taxon>Eukaryota</taxon>
        <taxon>Metazoa</taxon>
        <taxon>Ecdysozoa</taxon>
        <taxon>Nematoda</taxon>
        <taxon>Chromadorea</taxon>
        <taxon>Rhabditida</taxon>
        <taxon>Tylenchina</taxon>
        <taxon>Tylenchomorpha</taxon>
        <taxon>Tylenchoidea</taxon>
        <taxon>Heteroderidae</taxon>
        <taxon>Heteroderinae</taxon>
        <taxon>Heterodera</taxon>
    </lineage>
</organism>
<sequence>MNSVNFPLPQQNYGGLKLPLVCVTPFGTISILMAHNINIELSVDKSIRVVCWDKFAVSSSQKCVKSGILHPFGHILQDGDKIGCHFQPQNDPITLAKMAVVGTPGVIFSMSHLKDAFLVSSRGTSALPMDRFQFPTLRYDFTMRQFYSSAQMGSEFLFACNNIVQRARYDEKEGMLFTLNINGFLIRQRLNGDVEIFCRPRQIICSPELSTVHLRTANVEMEVQTDKKAYVKYGSKRVHVSRSGMVVSNENCSASMDHIGRIVSAS</sequence>
<dbReference type="PANTHER" id="PTHR39075:SF1">
    <property type="entry name" value="FI19908P1"/>
    <property type="match status" value="1"/>
</dbReference>
<evidence type="ECO:0000313" key="2">
    <source>
        <dbReference type="Proteomes" id="UP001620626"/>
    </source>
</evidence>
<dbReference type="Proteomes" id="UP001620626">
    <property type="component" value="Unassembled WGS sequence"/>
</dbReference>
<reference evidence="1 2" key="1">
    <citation type="submission" date="2024-10" db="EMBL/GenBank/DDBJ databases">
        <authorList>
            <person name="Kim D."/>
        </authorList>
    </citation>
    <scope>NUCLEOTIDE SEQUENCE [LARGE SCALE GENOMIC DNA]</scope>
    <source>
        <strain evidence="1">BH-2024</strain>
    </source>
</reference>
<dbReference type="EMBL" id="JBICBT010001409">
    <property type="protein sequence ID" value="KAL3068062.1"/>
    <property type="molecule type" value="Genomic_DNA"/>
</dbReference>
<protein>
    <submittedName>
        <fullName evidence="1">Uncharacterized protein</fullName>
    </submittedName>
</protein>
<gene>
    <name evidence="1" type="ORF">niasHT_038052</name>
</gene>
<comment type="caution">
    <text evidence="1">The sequence shown here is derived from an EMBL/GenBank/DDBJ whole genome shotgun (WGS) entry which is preliminary data.</text>
</comment>
<dbReference type="AlphaFoldDB" id="A0ABD2HNI2"/>
<keyword evidence="2" id="KW-1185">Reference proteome</keyword>
<name>A0ABD2HNI2_9BILA</name>
<evidence type="ECO:0000313" key="1">
    <source>
        <dbReference type="EMBL" id="KAL3068062.1"/>
    </source>
</evidence>
<proteinExistence type="predicted"/>
<accession>A0ABD2HNI2</accession>